<reference evidence="1" key="1">
    <citation type="journal article" date="2014" name="Int. J. Syst. Evol. Microbiol.">
        <title>Complete genome sequence of Corynebacterium casei LMG S-19264T (=DSM 44701T), isolated from a smear-ripened cheese.</title>
        <authorList>
            <consortium name="US DOE Joint Genome Institute (JGI-PGF)"/>
            <person name="Walter F."/>
            <person name="Albersmeier A."/>
            <person name="Kalinowski J."/>
            <person name="Ruckert C."/>
        </authorList>
    </citation>
    <scope>NUCLEOTIDE SEQUENCE</scope>
    <source>
        <strain evidence="1">JCM 4784</strain>
    </source>
</reference>
<sequence>MACSCWKAPSWNVHTYVLDPGTKAYSDTGTFYDRLKTSRPFDIDIDLTAVNRRRA</sequence>
<dbReference type="Proteomes" id="UP000608024">
    <property type="component" value="Unassembled WGS sequence"/>
</dbReference>
<organism evidence="1 2">
    <name type="scientific">Streptomyces longispororuber</name>
    <dbReference type="NCBI Taxonomy" id="68230"/>
    <lineage>
        <taxon>Bacteria</taxon>
        <taxon>Bacillati</taxon>
        <taxon>Actinomycetota</taxon>
        <taxon>Actinomycetes</taxon>
        <taxon>Kitasatosporales</taxon>
        <taxon>Streptomycetaceae</taxon>
        <taxon>Streptomyces</taxon>
    </lineage>
</organism>
<dbReference type="EMBL" id="BNBT01000012">
    <property type="protein sequence ID" value="GHE45084.1"/>
    <property type="molecule type" value="Genomic_DNA"/>
</dbReference>
<dbReference type="AlphaFoldDB" id="A0A918ZD36"/>
<proteinExistence type="predicted"/>
<reference evidence="1" key="2">
    <citation type="submission" date="2020-09" db="EMBL/GenBank/DDBJ databases">
        <authorList>
            <person name="Sun Q."/>
            <person name="Ohkuma M."/>
        </authorList>
    </citation>
    <scope>NUCLEOTIDE SEQUENCE</scope>
    <source>
        <strain evidence="1">JCM 4784</strain>
    </source>
</reference>
<evidence type="ECO:0000313" key="2">
    <source>
        <dbReference type="Proteomes" id="UP000608024"/>
    </source>
</evidence>
<keyword evidence="2" id="KW-1185">Reference proteome</keyword>
<protein>
    <submittedName>
        <fullName evidence="1">Uncharacterized protein</fullName>
    </submittedName>
</protein>
<gene>
    <name evidence="1" type="ORF">GCM10018785_13350</name>
</gene>
<dbReference type="RefSeq" id="WP_190134879.1">
    <property type="nucleotide sequence ID" value="NZ_BNBT01000012.1"/>
</dbReference>
<comment type="caution">
    <text evidence="1">The sequence shown here is derived from an EMBL/GenBank/DDBJ whole genome shotgun (WGS) entry which is preliminary data.</text>
</comment>
<accession>A0A918ZD36</accession>
<evidence type="ECO:0000313" key="1">
    <source>
        <dbReference type="EMBL" id="GHE45084.1"/>
    </source>
</evidence>
<name>A0A918ZD36_9ACTN</name>